<dbReference type="EMBL" id="WNVG01000573">
    <property type="protein sequence ID" value="MDZ5034461.1"/>
    <property type="molecule type" value="Genomic_DNA"/>
</dbReference>
<proteinExistence type="predicted"/>
<dbReference type="InterPro" id="IPR000111">
    <property type="entry name" value="Glyco_hydro_27/36_CS"/>
</dbReference>
<dbReference type="Pfam" id="PF02065">
    <property type="entry name" value="Melibiase"/>
    <property type="match status" value="1"/>
</dbReference>
<evidence type="ECO:0000256" key="3">
    <source>
        <dbReference type="ARBA" id="ARBA00022801"/>
    </source>
</evidence>
<dbReference type="InterPro" id="IPR002252">
    <property type="entry name" value="Glyco_hydro_36"/>
</dbReference>
<feature type="non-terminal residue" evidence="6">
    <location>
        <position position="1"/>
    </location>
</feature>
<accession>A0AAW9J120</accession>
<dbReference type="GO" id="GO:0016052">
    <property type="term" value="P:carbohydrate catabolic process"/>
    <property type="evidence" value="ECO:0007669"/>
    <property type="project" value="InterPro"/>
</dbReference>
<gene>
    <name evidence="6" type="ORF">GNF81_17325</name>
</gene>
<comment type="catalytic activity">
    <reaction evidence="1">
        <text>Hydrolysis of terminal, non-reducing alpha-D-galactose residues in alpha-D-galactosides, including galactose oligosaccharides, galactomannans and galactolipids.</text>
        <dbReference type="EC" id="3.2.1.22"/>
    </reaction>
</comment>
<dbReference type="RefSeq" id="WP_322412919.1">
    <property type="nucleotide sequence ID" value="NZ_WNVG01000573.1"/>
</dbReference>
<dbReference type="Gene3D" id="3.20.20.70">
    <property type="entry name" value="Aldolase class I"/>
    <property type="match status" value="1"/>
</dbReference>
<dbReference type="EC" id="3.2.1.22" evidence="2"/>
<dbReference type="InterPro" id="IPR013785">
    <property type="entry name" value="Aldolase_TIM"/>
</dbReference>
<dbReference type="Proteomes" id="UP001289066">
    <property type="component" value="Unassembled WGS sequence"/>
</dbReference>
<dbReference type="InterPro" id="IPR031704">
    <property type="entry name" value="Glyco_hydro_36_N"/>
</dbReference>
<dbReference type="SUPFAM" id="SSF51445">
    <property type="entry name" value="(Trans)glycosidases"/>
    <property type="match status" value="1"/>
</dbReference>
<name>A0AAW9J120_CLOPF</name>
<sequence>FRDDEFELVTLYGSHANEKNIARRKIVSGTQKVESLRGSSSAQQAPFLALVRKDTNEDRGEVFSFNFIYSGNFTAEVMLAPYYTTRVGMGINPFNFNWLLKGNDEFQTPEVVMTYSSNGLLEMSKTYHELYTTRLCRGKFKDKERPILINNWEATYFDFNEEKIKTIASIGKELGIELFVLDDGWFKGRNSDLTS</sequence>
<evidence type="ECO:0000313" key="6">
    <source>
        <dbReference type="EMBL" id="MDZ5034461.1"/>
    </source>
</evidence>
<dbReference type="InterPro" id="IPR038417">
    <property type="entry name" value="Alpga-gal_N_sf"/>
</dbReference>
<feature type="domain" description="Glycosyl hydrolase family 36 N-terminal" evidence="5">
    <location>
        <begin position="2"/>
        <end position="101"/>
    </location>
</feature>
<evidence type="ECO:0000259" key="5">
    <source>
        <dbReference type="Pfam" id="PF16875"/>
    </source>
</evidence>
<dbReference type="InterPro" id="IPR017853">
    <property type="entry name" value="GH"/>
</dbReference>
<keyword evidence="4" id="KW-0326">Glycosidase</keyword>
<reference evidence="6" key="1">
    <citation type="submission" date="2019-11" db="EMBL/GenBank/DDBJ databases">
        <title>Characterization of Clostridium perfringens isolates from swine manure treated agricultural soils.</title>
        <authorList>
            <person name="Wushke S.T."/>
        </authorList>
    </citation>
    <scope>NUCLEOTIDE SEQUENCE</scope>
    <source>
        <strain evidence="6">X15</strain>
    </source>
</reference>
<evidence type="ECO:0000313" key="7">
    <source>
        <dbReference type="Proteomes" id="UP001289066"/>
    </source>
</evidence>
<feature type="non-terminal residue" evidence="6">
    <location>
        <position position="195"/>
    </location>
</feature>
<evidence type="ECO:0000256" key="2">
    <source>
        <dbReference type="ARBA" id="ARBA00012755"/>
    </source>
</evidence>
<organism evidence="6 7">
    <name type="scientific">Clostridium perfringens</name>
    <dbReference type="NCBI Taxonomy" id="1502"/>
    <lineage>
        <taxon>Bacteria</taxon>
        <taxon>Bacillati</taxon>
        <taxon>Bacillota</taxon>
        <taxon>Clostridia</taxon>
        <taxon>Eubacteriales</taxon>
        <taxon>Clostridiaceae</taxon>
        <taxon>Clostridium</taxon>
    </lineage>
</organism>
<protein>
    <recommendedName>
        <fullName evidence="2">alpha-galactosidase</fullName>
        <ecNumber evidence="2">3.2.1.22</ecNumber>
    </recommendedName>
</protein>
<dbReference type="PROSITE" id="PS00512">
    <property type="entry name" value="ALPHA_GALACTOSIDASE"/>
    <property type="match status" value="1"/>
</dbReference>
<evidence type="ECO:0000256" key="4">
    <source>
        <dbReference type="ARBA" id="ARBA00023295"/>
    </source>
</evidence>
<dbReference type="PRINTS" id="PR00743">
    <property type="entry name" value="GLHYDRLASE36"/>
</dbReference>
<dbReference type="AlphaFoldDB" id="A0AAW9J120"/>
<dbReference type="Pfam" id="PF16875">
    <property type="entry name" value="Glyco_hydro_36N"/>
    <property type="match status" value="1"/>
</dbReference>
<keyword evidence="3" id="KW-0378">Hydrolase</keyword>
<dbReference type="Gene3D" id="2.70.98.60">
    <property type="entry name" value="alpha-galactosidase from lactobacil brevis"/>
    <property type="match status" value="1"/>
</dbReference>
<dbReference type="GO" id="GO:0004557">
    <property type="term" value="F:alpha-galactosidase activity"/>
    <property type="evidence" value="ECO:0007669"/>
    <property type="project" value="UniProtKB-EC"/>
</dbReference>
<evidence type="ECO:0000256" key="1">
    <source>
        <dbReference type="ARBA" id="ARBA00001255"/>
    </source>
</evidence>
<comment type="caution">
    <text evidence="6">The sequence shown here is derived from an EMBL/GenBank/DDBJ whole genome shotgun (WGS) entry which is preliminary data.</text>
</comment>